<reference evidence="1" key="1">
    <citation type="journal article" date="2015" name="Nature">
        <title>Complex archaea that bridge the gap between prokaryotes and eukaryotes.</title>
        <authorList>
            <person name="Spang A."/>
            <person name="Saw J.H."/>
            <person name="Jorgensen S.L."/>
            <person name="Zaremba-Niedzwiedzka K."/>
            <person name="Martijn J."/>
            <person name="Lind A.E."/>
            <person name="van Eijk R."/>
            <person name="Schleper C."/>
            <person name="Guy L."/>
            <person name="Ettema T.J."/>
        </authorList>
    </citation>
    <scope>NUCLEOTIDE SEQUENCE</scope>
</reference>
<gene>
    <name evidence="1" type="ORF">LCGC14_2040670</name>
</gene>
<sequence length="54" mass="5854">MHGCGQCGAQERLCPNCHNCEAHCACAQHSLFDADELGLDPETDNTPETESRHA</sequence>
<comment type="caution">
    <text evidence="1">The sequence shown here is derived from an EMBL/GenBank/DDBJ whole genome shotgun (WGS) entry which is preliminary data.</text>
</comment>
<protein>
    <submittedName>
        <fullName evidence="1">Uncharacterized protein</fullName>
    </submittedName>
</protein>
<organism evidence="1">
    <name type="scientific">marine sediment metagenome</name>
    <dbReference type="NCBI Taxonomy" id="412755"/>
    <lineage>
        <taxon>unclassified sequences</taxon>
        <taxon>metagenomes</taxon>
        <taxon>ecological metagenomes</taxon>
    </lineage>
</organism>
<dbReference type="AlphaFoldDB" id="A0A0F9ES77"/>
<dbReference type="EMBL" id="LAZR01023921">
    <property type="protein sequence ID" value="KKL76859.1"/>
    <property type="molecule type" value="Genomic_DNA"/>
</dbReference>
<accession>A0A0F9ES77</accession>
<proteinExistence type="predicted"/>
<evidence type="ECO:0000313" key="1">
    <source>
        <dbReference type="EMBL" id="KKL76859.1"/>
    </source>
</evidence>
<name>A0A0F9ES77_9ZZZZ</name>